<dbReference type="SUPFAM" id="SSF48317">
    <property type="entry name" value="Acid phosphatase/Vanadium-dependent haloperoxidase"/>
    <property type="match status" value="1"/>
</dbReference>
<dbReference type="Pfam" id="PF01569">
    <property type="entry name" value="PAP2"/>
    <property type="match status" value="1"/>
</dbReference>
<feature type="transmembrane region" description="Helical" evidence="1">
    <location>
        <begin position="160"/>
        <end position="179"/>
    </location>
</feature>
<evidence type="ECO:0000313" key="4">
    <source>
        <dbReference type="Proteomes" id="UP001344906"/>
    </source>
</evidence>
<protein>
    <recommendedName>
        <fullName evidence="2">Phosphatidic acid phosphatase type 2/haloperoxidase domain-containing protein</fullName>
    </recommendedName>
</protein>
<reference evidence="3 4" key="1">
    <citation type="submission" date="2023-02" db="EMBL/GenBank/DDBJ databases">
        <title>Dictyobacter halimunensis sp. nov., a new member of the class Ktedonobacteria from forest soil in a geothermal area.</title>
        <authorList>
            <person name="Rachmania M.K."/>
            <person name="Ningsih F."/>
            <person name="Sakai Y."/>
            <person name="Yabe S."/>
            <person name="Yokota A."/>
            <person name="Sjamsuridzal W."/>
        </authorList>
    </citation>
    <scope>NUCLEOTIDE SEQUENCE [LARGE SCALE GENOMIC DNA]</scope>
    <source>
        <strain evidence="3 4">S3.2.2.5</strain>
    </source>
</reference>
<dbReference type="EMBL" id="BSRI01000002">
    <property type="protein sequence ID" value="GLV56772.1"/>
    <property type="molecule type" value="Genomic_DNA"/>
</dbReference>
<dbReference type="InterPro" id="IPR036938">
    <property type="entry name" value="PAP2/HPO_sf"/>
</dbReference>
<feature type="transmembrane region" description="Helical" evidence="1">
    <location>
        <begin position="185"/>
        <end position="205"/>
    </location>
</feature>
<dbReference type="CDD" id="cd03392">
    <property type="entry name" value="PAP2_like_2"/>
    <property type="match status" value="1"/>
</dbReference>
<keyword evidence="4" id="KW-1185">Reference proteome</keyword>
<dbReference type="PANTHER" id="PTHR14969:SF13">
    <property type="entry name" value="AT30094P"/>
    <property type="match status" value="1"/>
</dbReference>
<dbReference type="PANTHER" id="PTHR14969">
    <property type="entry name" value="SPHINGOSINE-1-PHOSPHATE PHOSPHOHYDROLASE"/>
    <property type="match status" value="1"/>
</dbReference>
<sequence length="224" mass="25246">MKRDKLLLTGALAQFTLFIPVAIWAIKQKQPAIEVAIARRMQQKQSPRSHGTVHMLNKTFCSSAALDILIFPLTGLLWKKHRPYDALHTLVMYWFSQLIKTGIKYAVRRPRPDPQLMRTTKPRNSKSFPSGDVASTVHFWGWLVTLVLRSKNISKPLKALSVSVGALLTAFVGPARIYLGDHWTSDVLGGYLMGGGWLCLSLYTYGKWQAADTSYTYPPIRQLS</sequence>
<evidence type="ECO:0000259" key="2">
    <source>
        <dbReference type="SMART" id="SM00014"/>
    </source>
</evidence>
<accession>A0ABQ6FWH4</accession>
<dbReference type="InterPro" id="IPR000326">
    <property type="entry name" value="PAP2/HPO"/>
</dbReference>
<name>A0ABQ6FWH4_9CHLR</name>
<dbReference type="RefSeq" id="WP_338252349.1">
    <property type="nucleotide sequence ID" value="NZ_BSRI01000002.1"/>
</dbReference>
<dbReference type="Proteomes" id="UP001344906">
    <property type="component" value="Unassembled WGS sequence"/>
</dbReference>
<comment type="caution">
    <text evidence="3">The sequence shown here is derived from an EMBL/GenBank/DDBJ whole genome shotgun (WGS) entry which is preliminary data.</text>
</comment>
<dbReference type="Gene3D" id="1.20.144.10">
    <property type="entry name" value="Phosphatidic acid phosphatase type 2/haloperoxidase"/>
    <property type="match status" value="1"/>
</dbReference>
<feature type="domain" description="Phosphatidic acid phosphatase type 2/haloperoxidase" evidence="2">
    <location>
        <begin position="89"/>
        <end position="202"/>
    </location>
</feature>
<dbReference type="SMART" id="SM00014">
    <property type="entry name" value="acidPPc"/>
    <property type="match status" value="1"/>
</dbReference>
<organism evidence="3 4">
    <name type="scientific">Dictyobacter halimunensis</name>
    <dbReference type="NCBI Taxonomy" id="3026934"/>
    <lineage>
        <taxon>Bacteria</taxon>
        <taxon>Bacillati</taxon>
        <taxon>Chloroflexota</taxon>
        <taxon>Ktedonobacteria</taxon>
        <taxon>Ktedonobacterales</taxon>
        <taxon>Dictyobacteraceae</taxon>
        <taxon>Dictyobacter</taxon>
    </lineage>
</organism>
<feature type="transmembrane region" description="Helical" evidence="1">
    <location>
        <begin position="55"/>
        <end position="78"/>
    </location>
</feature>
<keyword evidence="1" id="KW-0812">Transmembrane</keyword>
<gene>
    <name evidence="3" type="ORF">KDH_36110</name>
</gene>
<evidence type="ECO:0000256" key="1">
    <source>
        <dbReference type="SAM" id="Phobius"/>
    </source>
</evidence>
<evidence type="ECO:0000313" key="3">
    <source>
        <dbReference type="EMBL" id="GLV56772.1"/>
    </source>
</evidence>
<proteinExistence type="predicted"/>
<keyword evidence="1" id="KW-1133">Transmembrane helix</keyword>
<keyword evidence="1" id="KW-0472">Membrane</keyword>